<dbReference type="EMBL" id="CP015588">
    <property type="protein sequence ID" value="APY89553.1"/>
    <property type="molecule type" value="Genomic_DNA"/>
</dbReference>
<reference evidence="4 6" key="1">
    <citation type="submission" date="2016-05" db="EMBL/GenBank/DDBJ databases">
        <authorList>
            <person name="Gu J."/>
        </authorList>
    </citation>
    <scope>NUCLEOTIDE SEQUENCE [LARGE SCALE GENOMIC DNA]</scope>
    <source>
        <strain evidence="4 6">ACCC40021</strain>
    </source>
</reference>
<gene>
    <name evidence="4" type="ORF">A7J05_31110</name>
    <name evidence="5" type="ORF">I8755_06035</name>
</gene>
<dbReference type="Proteomes" id="UP000187191">
    <property type="component" value="Chromosome"/>
</dbReference>
<feature type="region of interest" description="Disordered" evidence="1">
    <location>
        <begin position="89"/>
        <end position="153"/>
    </location>
</feature>
<sequence length="189" mass="17997">MRITQIGVRAGLVVAAAALPSALGTTAAVAAGELTVAAAGSAGRVTTAACPDGGTAALTDRGRAIRAGARQAEPTRGSGPWQDVAAGTRAAPVADADGTRAEPPGVPAGGITPTSAPTTSSTTMPTSAPTATMPTTSPATAPARGVRGGVGGGSEDRGTLALAAGGVLVAVAAGAGLWQLRRRGARGRT</sequence>
<feature type="transmembrane region" description="Helical" evidence="2">
    <location>
        <begin position="160"/>
        <end position="180"/>
    </location>
</feature>
<dbReference type="RefSeq" id="WP_076687335.1">
    <property type="nucleotide sequence ID" value="NZ_CP015588.1"/>
</dbReference>
<feature type="compositionally biased region" description="Low complexity" evidence="1">
    <location>
        <begin position="112"/>
        <end position="145"/>
    </location>
</feature>
<evidence type="ECO:0000313" key="7">
    <source>
        <dbReference type="Proteomes" id="UP000596130"/>
    </source>
</evidence>
<evidence type="ECO:0000313" key="5">
    <source>
        <dbReference type="EMBL" id="QQC88008.1"/>
    </source>
</evidence>
<evidence type="ECO:0000313" key="4">
    <source>
        <dbReference type="EMBL" id="APY89553.1"/>
    </source>
</evidence>
<keyword evidence="2" id="KW-0472">Membrane</keyword>
<dbReference type="KEGG" id="ssia:A7J05_31110"/>
<feature type="signal peptide" evidence="3">
    <location>
        <begin position="1"/>
        <end position="30"/>
    </location>
</feature>
<dbReference type="Proteomes" id="UP000596130">
    <property type="component" value="Chromosome"/>
</dbReference>
<keyword evidence="2" id="KW-0812">Transmembrane</keyword>
<proteinExistence type="predicted"/>
<organism evidence="5 7">
    <name type="scientific">Streptomyces alfalfae</name>
    <dbReference type="NCBI Taxonomy" id="1642299"/>
    <lineage>
        <taxon>Bacteria</taxon>
        <taxon>Bacillati</taxon>
        <taxon>Actinomycetota</taxon>
        <taxon>Actinomycetes</taxon>
        <taxon>Kitasatosporales</taxon>
        <taxon>Streptomycetaceae</taxon>
        <taxon>Streptomyces</taxon>
    </lineage>
</organism>
<keyword evidence="3" id="KW-0732">Signal</keyword>
<dbReference type="EMBL" id="CP065959">
    <property type="protein sequence ID" value="QQC88008.1"/>
    <property type="molecule type" value="Genomic_DNA"/>
</dbReference>
<evidence type="ECO:0000256" key="3">
    <source>
        <dbReference type="SAM" id="SignalP"/>
    </source>
</evidence>
<keyword evidence="6" id="KW-1185">Reference proteome</keyword>
<keyword evidence="2" id="KW-1133">Transmembrane helix</keyword>
<name>A0A1P8TPM9_9ACTN</name>
<evidence type="ECO:0000256" key="1">
    <source>
        <dbReference type="SAM" id="MobiDB-lite"/>
    </source>
</evidence>
<evidence type="ECO:0000313" key="6">
    <source>
        <dbReference type="Proteomes" id="UP000187191"/>
    </source>
</evidence>
<protein>
    <recommendedName>
        <fullName evidence="8">LPXTG cell wall anchor domain-containing protein</fullName>
    </recommendedName>
</protein>
<dbReference type="AlphaFoldDB" id="A0A1P8TPM9"/>
<accession>A0A1P8TPM9</accession>
<reference evidence="5 7" key="2">
    <citation type="submission" date="2020-12" db="EMBL/GenBank/DDBJ databases">
        <title>Identification and biosynthesis of polyene macrolides produced by Streptomyces alfalfae Men-myco-93-63.</title>
        <authorList>
            <person name="Liu D."/>
            <person name="Li Y."/>
            <person name="Liu L."/>
            <person name="Han X."/>
            <person name="Shen F."/>
        </authorList>
    </citation>
    <scope>NUCLEOTIDE SEQUENCE [LARGE SCALE GENOMIC DNA]</scope>
    <source>
        <strain evidence="5 7">Men-myco-93-63</strain>
    </source>
</reference>
<feature type="chain" id="PRO_5043148598" description="LPXTG cell wall anchor domain-containing protein" evidence="3">
    <location>
        <begin position="31"/>
        <end position="189"/>
    </location>
</feature>
<evidence type="ECO:0000256" key="2">
    <source>
        <dbReference type="SAM" id="Phobius"/>
    </source>
</evidence>
<evidence type="ECO:0008006" key="8">
    <source>
        <dbReference type="Google" id="ProtNLM"/>
    </source>
</evidence>